<reference evidence="1" key="1">
    <citation type="submission" date="2024-03" db="EMBL/GenBank/DDBJ databases">
        <title>Diverse circular DNA viruses in blood, oral, and fecal samples of captive lemurs.</title>
        <authorList>
            <person name="Paietta E.N."/>
            <person name="Kraberger S."/>
            <person name="Lund M.C."/>
            <person name="Custer J.M."/>
            <person name="Vargas K.M."/>
            <person name="Ehmke E.E."/>
            <person name="Yoder A.D."/>
            <person name="Varsani A."/>
        </authorList>
    </citation>
    <scope>NUCLEOTIDE SEQUENCE</scope>
    <source>
        <strain evidence="1">Duke_30FF_63</strain>
    </source>
</reference>
<evidence type="ECO:0000313" key="1">
    <source>
        <dbReference type="EMBL" id="XCD08425.1"/>
    </source>
</evidence>
<dbReference type="EMBL" id="PP511876">
    <property type="protein sequence ID" value="XCD08425.1"/>
    <property type="molecule type" value="Genomic_DNA"/>
</dbReference>
<sequence length="99" mass="11548">MNLSKVDIHDIHSVIEPFDYITTIRNSELIGWVMWVNKNICQKLETDYFETTGVKIRIATGMLNNIQSLSDLQKIQIHSNIVRNIYLEIGRIQEESLPF</sequence>
<accession>A0AAU8B9I4</accession>
<proteinExistence type="predicted"/>
<name>A0AAU8B9I4_9CAUD</name>
<organism evidence="1">
    <name type="scientific">Dulem virus 42</name>
    <dbReference type="NCBI Taxonomy" id="3145760"/>
    <lineage>
        <taxon>Viruses</taxon>
        <taxon>Duplodnaviria</taxon>
        <taxon>Heunggongvirae</taxon>
        <taxon>Uroviricota</taxon>
        <taxon>Caudoviricetes</taxon>
    </lineage>
</organism>
<protein>
    <submittedName>
        <fullName evidence="1">Uncharacterized protein</fullName>
    </submittedName>
</protein>